<keyword evidence="2" id="KW-1133">Transmembrane helix</keyword>
<keyword evidence="2" id="KW-0472">Membrane</keyword>
<dbReference type="FunFam" id="3.40.50.720:FF:000178">
    <property type="entry name" value="Saccharopine dehydrogenase-like oxidoreductase"/>
    <property type="match status" value="1"/>
</dbReference>
<accession>A0A9N9QZW9</accession>
<protein>
    <recommendedName>
        <fullName evidence="3">Saccharopine dehydrogenase NADP binding domain-containing protein</fullName>
    </recommendedName>
</protein>
<dbReference type="GO" id="GO:0005811">
    <property type="term" value="C:lipid droplet"/>
    <property type="evidence" value="ECO:0007669"/>
    <property type="project" value="TreeGrafter"/>
</dbReference>
<feature type="transmembrane region" description="Helical" evidence="2">
    <location>
        <begin position="274"/>
        <end position="297"/>
    </location>
</feature>
<reference evidence="4" key="1">
    <citation type="submission" date="2021-12" db="EMBL/GenBank/DDBJ databases">
        <authorList>
            <person name="King R."/>
        </authorList>
    </citation>
    <scope>NUCLEOTIDE SEQUENCE</scope>
</reference>
<organism evidence="4 5">
    <name type="scientific">Diatraea saccharalis</name>
    <name type="common">sugarcane borer</name>
    <dbReference type="NCBI Taxonomy" id="40085"/>
    <lineage>
        <taxon>Eukaryota</taxon>
        <taxon>Metazoa</taxon>
        <taxon>Ecdysozoa</taxon>
        <taxon>Arthropoda</taxon>
        <taxon>Hexapoda</taxon>
        <taxon>Insecta</taxon>
        <taxon>Pterygota</taxon>
        <taxon>Neoptera</taxon>
        <taxon>Endopterygota</taxon>
        <taxon>Lepidoptera</taxon>
        <taxon>Glossata</taxon>
        <taxon>Ditrysia</taxon>
        <taxon>Pyraloidea</taxon>
        <taxon>Crambidae</taxon>
        <taxon>Crambinae</taxon>
        <taxon>Diatraea</taxon>
    </lineage>
</organism>
<dbReference type="Gene3D" id="3.40.50.720">
    <property type="entry name" value="NAD(P)-binding Rossmann-like Domain"/>
    <property type="match status" value="1"/>
</dbReference>
<dbReference type="GO" id="GO:0009247">
    <property type="term" value="P:glycolipid biosynthetic process"/>
    <property type="evidence" value="ECO:0007669"/>
    <property type="project" value="TreeGrafter"/>
</dbReference>
<dbReference type="InterPro" id="IPR036291">
    <property type="entry name" value="NAD(P)-bd_dom_sf"/>
</dbReference>
<reference evidence="4" key="2">
    <citation type="submission" date="2022-10" db="EMBL/GenBank/DDBJ databases">
        <authorList>
            <consortium name="ENA_rothamsted_submissions"/>
            <consortium name="culmorum"/>
            <person name="King R."/>
        </authorList>
    </citation>
    <scope>NUCLEOTIDE SEQUENCE</scope>
</reference>
<dbReference type="GO" id="GO:0005886">
    <property type="term" value="C:plasma membrane"/>
    <property type="evidence" value="ECO:0007669"/>
    <property type="project" value="TreeGrafter"/>
</dbReference>
<evidence type="ECO:0000313" key="4">
    <source>
        <dbReference type="EMBL" id="CAG9787020.1"/>
    </source>
</evidence>
<evidence type="ECO:0000259" key="3">
    <source>
        <dbReference type="Pfam" id="PF03435"/>
    </source>
</evidence>
<dbReference type="Proteomes" id="UP001153714">
    <property type="component" value="Chromosome 17"/>
</dbReference>
<comment type="similarity">
    <text evidence="1">Belongs to the saccharopine dehydrogenase family.</text>
</comment>
<dbReference type="InterPro" id="IPR051276">
    <property type="entry name" value="Saccharopine_DH-like_oxidrdct"/>
</dbReference>
<dbReference type="AlphaFoldDB" id="A0A9N9QZW9"/>
<name>A0A9N9QZW9_9NEOP</name>
<gene>
    <name evidence="4" type="ORF">DIATSA_LOCUS4931</name>
</gene>
<dbReference type="InterPro" id="IPR005097">
    <property type="entry name" value="Sacchrp_dh_NADP-bd"/>
</dbReference>
<feature type="domain" description="Saccharopine dehydrogenase NADP binding" evidence="3">
    <location>
        <begin position="7"/>
        <end position="142"/>
    </location>
</feature>
<keyword evidence="2" id="KW-0812">Transmembrane</keyword>
<dbReference type="GO" id="GO:0005739">
    <property type="term" value="C:mitochondrion"/>
    <property type="evidence" value="ECO:0007669"/>
    <property type="project" value="TreeGrafter"/>
</dbReference>
<dbReference type="PANTHER" id="PTHR12286">
    <property type="entry name" value="SACCHAROPINE DEHYDROGENASE-LIKE OXIDOREDUCTASE"/>
    <property type="match status" value="1"/>
</dbReference>
<sequence length="426" mass="47771">MSKLDLVIFGATGFTGKHAVEHLARGMKEFADGSVTWGVAGRSKSKLEQILQEVSKKTDANLTNVKIIIADCGDYNSLKEMCAQARVVVNCCGPYWLYGEPVVKAAIESGAHHVDVSGEPHFIERMQIEYDKKARDAGVYVVSACGFDSVPNDMGVVFLEKNFEGTVNSVESYMSSELPPEYSKDVRERGVINYGTWESAVCGLSRWNELGALRKKLYPERMPTFKPKLQHRSFIHKYKNGWCIPFMGADNSIVYRTQRTLYEREKKRPIQFRAYVHLTSLLYVFLLVLMGSVLFLMTKTKFTRQLLLNHPRIFSLGFVSKQGPKDVVRKNTRFNVELVGRGWAPGADVESTTPDRTLVAKVSGLDPGYGFTTTALLMCAHTILTEKHLLPESGGVLTTGTAFAKTNLIKKLQENNTTFEIMDMKH</sequence>
<dbReference type="PANTHER" id="PTHR12286:SF5">
    <property type="entry name" value="SACCHAROPINE DEHYDROGENASE-LIKE OXIDOREDUCTASE"/>
    <property type="match status" value="1"/>
</dbReference>
<dbReference type="EMBL" id="OU893348">
    <property type="protein sequence ID" value="CAG9787020.1"/>
    <property type="molecule type" value="Genomic_DNA"/>
</dbReference>
<evidence type="ECO:0000256" key="1">
    <source>
        <dbReference type="ARBA" id="ARBA00038048"/>
    </source>
</evidence>
<evidence type="ECO:0000313" key="5">
    <source>
        <dbReference type="Proteomes" id="UP001153714"/>
    </source>
</evidence>
<evidence type="ECO:0000256" key="2">
    <source>
        <dbReference type="SAM" id="Phobius"/>
    </source>
</evidence>
<dbReference type="Pfam" id="PF03435">
    <property type="entry name" value="Sacchrp_dh_NADP"/>
    <property type="match status" value="1"/>
</dbReference>
<dbReference type="SUPFAM" id="SSF51735">
    <property type="entry name" value="NAD(P)-binding Rossmann-fold domains"/>
    <property type="match status" value="1"/>
</dbReference>
<dbReference type="OrthoDB" id="10268090at2759"/>
<keyword evidence="5" id="KW-1185">Reference proteome</keyword>
<proteinExistence type="inferred from homology"/>